<evidence type="ECO:0000259" key="2">
    <source>
        <dbReference type="PROSITE" id="PS50966"/>
    </source>
</evidence>
<sequence>MTAVDDWEAALSDADQITPEIFDRIVATHGDRGRRAIEAVAEGRVKAYRDFTVVVGHAEEHVVEADACSCPDATYNLDGSDPEQLCWHAIAVRIARATDRVDDHDLYYADVEDLL</sequence>
<dbReference type="PROSITE" id="PS50966">
    <property type="entry name" value="ZF_SWIM"/>
    <property type="match status" value="1"/>
</dbReference>
<feature type="domain" description="SWIM-type" evidence="2">
    <location>
        <begin position="51"/>
        <end position="97"/>
    </location>
</feature>
<dbReference type="AlphaFoldDB" id="A0A2R4X4E4"/>
<dbReference type="Proteomes" id="UP000244727">
    <property type="component" value="Chromosome"/>
</dbReference>
<evidence type="ECO:0000313" key="4">
    <source>
        <dbReference type="Proteomes" id="UP000244727"/>
    </source>
</evidence>
<evidence type="ECO:0000313" key="3">
    <source>
        <dbReference type="EMBL" id="AWB28674.1"/>
    </source>
</evidence>
<dbReference type="RefSeq" id="WP_108384163.1">
    <property type="nucleotide sequence ID" value="NZ_CP028858.1"/>
</dbReference>
<organism evidence="3 4">
    <name type="scientific">Halococcoides cellulosivorans</name>
    <dbReference type="NCBI Taxonomy" id="1679096"/>
    <lineage>
        <taxon>Archaea</taxon>
        <taxon>Methanobacteriati</taxon>
        <taxon>Methanobacteriota</taxon>
        <taxon>Stenosarchaea group</taxon>
        <taxon>Halobacteria</taxon>
        <taxon>Halobacteriales</taxon>
        <taxon>Haloarculaceae</taxon>
        <taxon>Halococcoides</taxon>
    </lineage>
</organism>
<name>A0A2R4X4E4_9EURY</name>
<keyword evidence="1" id="KW-0479">Metal-binding</keyword>
<dbReference type="GO" id="GO:0008270">
    <property type="term" value="F:zinc ion binding"/>
    <property type="evidence" value="ECO:0007669"/>
    <property type="project" value="UniProtKB-KW"/>
</dbReference>
<accession>A0A2R4X4E4</accession>
<dbReference type="GeneID" id="36512394"/>
<protein>
    <recommendedName>
        <fullName evidence="2">SWIM-type domain-containing protein</fullName>
    </recommendedName>
</protein>
<gene>
    <name evidence="3" type="ORF">HARCEL1_07765</name>
</gene>
<proteinExistence type="predicted"/>
<keyword evidence="4" id="KW-1185">Reference proteome</keyword>
<dbReference type="EMBL" id="CP028858">
    <property type="protein sequence ID" value="AWB28674.1"/>
    <property type="molecule type" value="Genomic_DNA"/>
</dbReference>
<dbReference type="InterPro" id="IPR007527">
    <property type="entry name" value="Znf_SWIM"/>
</dbReference>
<evidence type="ECO:0000256" key="1">
    <source>
        <dbReference type="PROSITE-ProRule" id="PRU00325"/>
    </source>
</evidence>
<dbReference type="KEGG" id="harc:HARCEL1_07765"/>
<keyword evidence="1" id="KW-0863">Zinc-finger</keyword>
<keyword evidence="1" id="KW-0862">Zinc</keyword>
<reference evidence="3 4" key="1">
    <citation type="submission" date="2018-04" db="EMBL/GenBank/DDBJ databases">
        <title>Halococcoides cellulosivorans gen. nov., sp. nov., an extremely halophilic cellulose-utilizing haloarchaeon from hypersaline lakes.</title>
        <authorList>
            <person name="Sorokin D.Y."/>
            <person name="Toshchakov S.V."/>
            <person name="Samarov N.I."/>
            <person name="Korzhenkov A."/>
            <person name="Kublanov I.V."/>
        </authorList>
    </citation>
    <scope>NUCLEOTIDE SEQUENCE [LARGE SCALE GENOMIC DNA]</scope>
    <source>
        <strain evidence="3 4">HArcel1</strain>
    </source>
</reference>